<dbReference type="Gene3D" id="1.10.630.10">
    <property type="entry name" value="Cytochrome P450"/>
    <property type="match status" value="1"/>
</dbReference>
<evidence type="ECO:0000256" key="5">
    <source>
        <dbReference type="ARBA" id="ARBA00023002"/>
    </source>
</evidence>
<protein>
    <submittedName>
        <fullName evidence="8">Uncharacterized protein</fullName>
    </submittedName>
</protein>
<evidence type="ECO:0000313" key="8">
    <source>
        <dbReference type="EMBL" id="KAG7441481.1"/>
    </source>
</evidence>
<dbReference type="SUPFAM" id="SSF48264">
    <property type="entry name" value="Cytochrome P450"/>
    <property type="match status" value="1"/>
</dbReference>
<evidence type="ECO:0000256" key="6">
    <source>
        <dbReference type="ARBA" id="ARBA00023004"/>
    </source>
</evidence>
<reference evidence="8" key="1">
    <citation type="submission" date="2020-11" db="EMBL/GenBank/DDBJ databases">
        <title>Adaptations for nitrogen fixation in a non-lichenized fungal sporocarp promotes dispersal by wood-feeding termites.</title>
        <authorList>
            <consortium name="DOE Joint Genome Institute"/>
            <person name="Koch R.A."/>
            <person name="Yoon G."/>
            <person name="Arayal U."/>
            <person name="Lail K."/>
            <person name="Amirebrahimi M."/>
            <person name="Labutti K."/>
            <person name="Lipzen A."/>
            <person name="Riley R."/>
            <person name="Barry K."/>
            <person name="Henrissat B."/>
            <person name="Grigoriev I.V."/>
            <person name="Herr J.R."/>
            <person name="Aime M.C."/>
        </authorList>
    </citation>
    <scope>NUCLEOTIDE SEQUENCE</scope>
    <source>
        <strain evidence="8">MCA 3950</strain>
    </source>
</reference>
<name>A0A9P7VI47_9AGAR</name>
<keyword evidence="4" id="KW-0479">Metal-binding</keyword>
<evidence type="ECO:0000256" key="2">
    <source>
        <dbReference type="ARBA" id="ARBA00010617"/>
    </source>
</evidence>
<dbReference type="Proteomes" id="UP000812287">
    <property type="component" value="Unassembled WGS sequence"/>
</dbReference>
<dbReference type="OrthoDB" id="2789670at2759"/>
<dbReference type="RefSeq" id="XP_043034981.1">
    <property type="nucleotide sequence ID" value="XM_043179547.1"/>
</dbReference>
<dbReference type="GO" id="GO:0005506">
    <property type="term" value="F:iron ion binding"/>
    <property type="evidence" value="ECO:0007669"/>
    <property type="project" value="InterPro"/>
</dbReference>
<dbReference type="GO" id="GO:0004497">
    <property type="term" value="F:monooxygenase activity"/>
    <property type="evidence" value="ECO:0007669"/>
    <property type="project" value="UniProtKB-KW"/>
</dbReference>
<dbReference type="GO" id="GO:0020037">
    <property type="term" value="F:heme binding"/>
    <property type="evidence" value="ECO:0007669"/>
    <property type="project" value="InterPro"/>
</dbReference>
<evidence type="ECO:0000256" key="4">
    <source>
        <dbReference type="ARBA" id="ARBA00022723"/>
    </source>
</evidence>
<keyword evidence="9" id="KW-1185">Reference proteome</keyword>
<evidence type="ECO:0000256" key="1">
    <source>
        <dbReference type="ARBA" id="ARBA00001971"/>
    </source>
</evidence>
<dbReference type="InterPro" id="IPR036396">
    <property type="entry name" value="Cyt_P450_sf"/>
</dbReference>
<evidence type="ECO:0000256" key="3">
    <source>
        <dbReference type="ARBA" id="ARBA00022617"/>
    </source>
</evidence>
<dbReference type="PANTHER" id="PTHR46300:SF5">
    <property type="entry name" value="CYTOCHROME P450"/>
    <property type="match status" value="1"/>
</dbReference>
<dbReference type="GO" id="GO:0016705">
    <property type="term" value="F:oxidoreductase activity, acting on paired donors, with incorporation or reduction of molecular oxygen"/>
    <property type="evidence" value="ECO:0007669"/>
    <property type="project" value="InterPro"/>
</dbReference>
<proteinExistence type="inferred from homology"/>
<comment type="caution">
    <text evidence="8">The sequence shown here is derived from an EMBL/GenBank/DDBJ whole genome shotgun (WGS) entry which is preliminary data.</text>
</comment>
<organism evidence="8 9">
    <name type="scientific">Guyanagaster necrorhizus</name>
    <dbReference type="NCBI Taxonomy" id="856835"/>
    <lineage>
        <taxon>Eukaryota</taxon>
        <taxon>Fungi</taxon>
        <taxon>Dikarya</taxon>
        <taxon>Basidiomycota</taxon>
        <taxon>Agaricomycotina</taxon>
        <taxon>Agaricomycetes</taxon>
        <taxon>Agaricomycetidae</taxon>
        <taxon>Agaricales</taxon>
        <taxon>Marasmiineae</taxon>
        <taxon>Physalacriaceae</taxon>
        <taxon>Guyanagaster</taxon>
    </lineage>
</organism>
<keyword evidence="7" id="KW-0503">Monooxygenase</keyword>
<comment type="cofactor">
    <cofactor evidence="1">
        <name>heme</name>
        <dbReference type="ChEBI" id="CHEBI:30413"/>
    </cofactor>
</comment>
<keyword evidence="5" id="KW-0560">Oxidoreductase</keyword>
<dbReference type="AlphaFoldDB" id="A0A9P7VI47"/>
<keyword evidence="3" id="KW-0349">Heme</keyword>
<accession>A0A9P7VI47</accession>
<dbReference type="EMBL" id="MU250559">
    <property type="protein sequence ID" value="KAG7441481.1"/>
    <property type="molecule type" value="Genomic_DNA"/>
</dbReference>
<evidence type="ECO:0000256" key="7">
    <source>
        <dbReference type="ARBA" id="ARBA00023033"/>
    </source>
</evidence>
<dbReference type="GeneID" id="66101841"/>
<gene>
    <name evidence="8" type="ORF">BT62DRAFT_1080020</name>
</gene>
<comment type="similarity">
    <text evidence="2">Belongs to the cytochrome P450 family.</text>
</comment>
<keyword evidence="6" id="KW-0408">Iron</keyword>
<dbReference type="InterPro" id="IPR050364">
    <property type="entry name" value="Cytochrome_P450_fung"/>
</dbReference>
<dbReference type="PANTHER" id="PTHR46300">
    <property type="entry name" value="P450, PUTATIVE (EUROFUNG)-RELATED-RELATED"/>
    <property type="match status" value="1"/>
</dbReference>
<evidence type="ECO:0000313" key="9">
    <source>
        <dbReference type="Proteomes" id="UP000812287"/>
    </source>
</evidence>
<sequence>MHLPPGPKGLPLMGNLWDIPTEYSWTTYARWAAIYGDVLCLDTPGNPMVVLNLHSSSASLYRFHHGTVVGMGGFLSLHEIFYLVEKSSPNVSRRLPALYCFGVLSCQLHKYPDEFCHHVRHHADSITMKTIYRYGVDPNGDQSVELVDRAMEGLRITVNVGTVGNPRCCAG</sequence>